<dbReference type="EMBL" id="JALBCA010000016">
    <property type="protein sequence ID" value="KAI2390695.1"/>
    <property type="molecule type" value="Genomic_DNA"/>
</dbReference>
<evidence type="ECO:0000313" key="1">
    <source>
        <dbReference type="EMBL" id="KAI2390695.1"/>
    </source>
</evidence>
<proteinExistence type="predicted"/>
<reference evidence="1" key="1">
    <citation type="journal article" date="2022" name="bioRxiv">
        <title>Population genetic analysis of Ophidiomyces ophidiicola, the causative agent of snake fungal disease, indicates recent introductions to the USA.</title>
        <authorList>
            <person name="Ladner J.T."/>
            <person name="Palmer J.M."/>
            <person name="Ettinger C.L."/>
            <person name="Stajich J.E."/>
            <person name="Farrell T.M."/>
            <person name="Glorioso B.M."/>
            <person name="Lawson B."/>
            <person name="Price S.J."/>
            <person name="Stengle A.G."/>
            <person name="Grear D.A."/>
            <person name="Lorch J.M."/>
        </authorList>
    </citation>
    <scope>NUCLEOTIDE SEQUENCE</scope>
    <source>
        <strain evidence="1">NWHC 24266-5</strain>
    </source>
</reference>
<protein>
    <submittedName>
        <fullName evidence="1">Uncharacterized protein</fullName>
    </submittedName>
</protein>
<organism evidence="1">
    <name type="scientific">Ophidiomyces ophidiicola</name>
    <dbReference type="NCBI Taxonomy" id="1387563"/>
    <lineage>
        <taxon>Eukaryota</taxon>
        <taxon>Fungi</taxon>
        <taxon>Dikarya</taxon>
        <taxon>Ascomycota</taxon>
        <taxon>Pezizomycotina</taxon>
        <taxon>Eurotiomycetes</taxon>
        <taxon>Eurotiomycetidae</taxon>
        <taxon>Onygenales</taxon>
        <taxon>Onygenaceae</taxon>
        <taxon>Ophidiomyces</taxon>
    </lineage>
</organism>
<comment type="caution">
    <text evidence="1">The sequence shown here is derived from an EMBL/GenBank/DDBJ whole genome shotgun (WGS) entry which is preliminary data.</text>
</comment>
<gene>
    <name evidence="1" type="ORF">LOY88_001519</name>
</gene>
<sequence>MSLNQASPISLRDQWARNNAVLGVLDEAKKLLPNLDIDIGETYDSLPPPPVPLDGAPKLDHIPFLKVGIIGAGAAGLFTGLIIDYLNEQVFKKKKFEIQYDILEASKEDRVGGRLYTYNFSSEPHDYYDVGAMRFPENPIMQRLFALFNKLGLEKKDPKTSPPKGSLIPYYMKNGDTGSPEPWHYNDITKWGNYNDVHIHSQSGDPFEINTKNTIPAGIFRHTPDDVMNSTIEPLREALRRDAQLNPPRALWLGPFDEDDSGQLHSENIRGSLLPLESHLRLTTMIPLNGWKHLMGTNWYDQAHSETVLESLDFAFDNATKWYCILGGAQELAKRMEAKLVHKPAYERRVTAIKAINSLQMEVTVKGEPKPLRYAGLFGSVPLGCLRQIDTSEARLNYATKQAMRSLGYGASAKVGIKFKRAWWIHDLGQNNIKLGGLGHSDLNLRTCVYPSYNLYDPPDPICCLTLDHKQKVRDEVMLKELLLRDLARLHKSDHMTEAQAYKLISDNYVDHYAFDWYKEPNAAGAFAFFRPQQFSGMWSKLIQPSGDFMIIGEAASPHHAWVVGALESAVHGVHAWLGQYRKLIPGGEEAIRILETYDKGNPFIGLPPYMDPNLSKWHSYLGIIRRFGPNFDVEALTKSFEKLQNIGSQIGGHIGIKIV</sequence>
<accession>A0ACB8V3S5</accession>
<name>A0ACB8V3S5_9EURO</name>